<evidence type="ECO:0000313" key="2">
    <source>
        <dbReference type="Proteomes" id="UP000258927"/>
    </source>
</evidence>
<keyword evidence="1" id="KW-0614">Plasmid</keyword>
<proteinExistence type="predicted"/>
<name>A0A2R4MJ35_9HYPH</name>
<dbReference type="Proteomes" id="UP000258927">
    <property type="component" value="Plasmid pHL2708X3"/>
</dbReference>
<dbReference type="InterPro" id="IPR023346">
    <property type="entry name" value="Lysozyme-like_dom_sf"/>
</dbReference>
<sequence>MRSNLLAAPLWGRSASPSPIENKSTAFVGLVGLNPSQILHINFAVTASLMISLVSAAEVKANDWSTSGDFKLSVRKPLQIEWALPTEQWKKQHYFEKSVRGYEFKLAKLPSRYEGKTRRDQLLSLIASVEAPHRQYDAVHYKAKVKPPALPSTLTIGQILRWIEDTPGQFHAIGRYQIIPDTLAYLIEAESISHGAVFDKRLQDQLAIRLLMDAGLGKFEAGTLSIEQFMDRVAGVWAGLPLQNDKSAYDGIAGNRAIINRDQYKAAMSAIYG</sequence>
<protein>
    <submittedName>
        <fullName evidence="1">Uncharacterized protein</fullName>
    </submittedName>
</protein>
<dbReference type="Gene3D" id="1.10.530.10">
    <property type="match status" value="1"/>
</dbReference>
<accession>A0A2R4MJ35</accession>
<evidence type="ECO:0000313" key="1">
    <source>
        <dbReference type="EMBL" id="AVX05954.1"/>
    </source>
</evidence>
<dbReference type="SUPFAM" id="SSF53955">
    <property type="entry name" value="Lysozyme-like"/>
    <property type="match status" value="1"/>
</dbReference>
<gene>
    <name evidence="1" type="ORF">MXMO3_03451</name>
</gene>
<dbReference type="AlphaFoldDB" id="A0A2R4MJ35"/>
<geneLocation type="plasmid" evidence="2">
    <name>phl2708x3</name>
</geneLocation>
<dbReference type="STRING" id="1122213.GCA_000423365_03354"/>
<dbReference type="EMBL" id="CP021331">
    <property type="protein sequence ID" value="AVX05954.1"/>
    <property type="molecule type" value="Genomic_DNA"/>
</dbReference>
<reference evidence="1 2" key="1">
    <citation type="submission" date="2017-05" db="EMBL/GenBank/DDBJ databases">
        <title>Genome Analysis of Maritalea myrionectae HL2708#5.</title>
        <authorList>
            <consortium name="Cotde Inc.-PKNU"/>
            <person name="Jang D."/>
            <person name="Oh H.-M."/>
        </authorList>
    </citation>
    <scope>NUCLEOTIDE SEQUENCE [LARGE SCALE GENOMIC DNA]</scope>
    <source>
        <strain evidence="1 2">HL2708#5</strain>
        <plasmid evidence="2">phl2708x3</plasmid>
    </source>
</reference>
<dbReference type="KEGG" id="mmyr:MXMO3_03451"/>
<keyword evidence="2" id="KW-1185">Reference proteome</keyword>
<organism evidence="1 2">
    <name type="scientific">Maritalea myrionectae</name>
    <dbReference type="NCBI Taxonomy" id="454601"/>
    <lineage>
        <taxon>Bacteria</taxon>
        <taxon>Pseudomonadati</taxon>
        <taxon>Pseudomonadota</taxon>
        <taxon>Alphaproteobacteria</taxon>
        <taxon>Hyphomicrobiales</taxon>
        <taxon>Devosiaceae</taxon>
        <taxon>Maritalea</taxon>
    </lineage>
</organism>